<feature type="transmembrane region" description="Helical" evidence="3">
    <location>
        <begin position="218"/>
        <end position="238"/>
    </location>
</feature>
<name>A0A4P9XVH5_9FUNG</name>
<dbReference type="CDD" id="cd17352">
    <property type="entry name" value="MFS_MCT_SLC16"/>
    <property type="match status" value="1"/>
</dbReference>
<evidence type="ECO:0000313" key="6">
    <source>
        <dbReference type="Proteomes" id="UP000271241"/>
    </source>
</evidence>
<proteinExistence type="inferred from homology"/>
<reference evidence="6" key="1">
    <citation type="journal article" date="2018" name="Nat. Microbiol.">
        <title>Leveraging single-cell genomics to expand the fungal tree of life.</title>
        <authorList>
            <person name="Ahrendt S.R."/>
            <person name="Quandt C.A."/>
            <person name="Ciobanu D."/>
            <person name="Clum A."/>
            <person name="Salamov A."/>
            <person name="Andreopoulos B."/>
            <person name="Cheng J.F."/>
            <person name="Woyke T."/>
            <person name="Pelin A."/>
            <person name="Henrissat B."/>
            <person name="Reynolds N.K."/>
            <person name="Benny G.L."/>
            <person name="Smith M.E."/>
            <person name="James T.Y."/>
            <person name="Grigoriev I.V."/>
        </authorList>
    </citation>
    <scope>NUCLEOTIDE SEQUENCE [LARGE SCALE GENOMIC DNA]</scope>
    <source>
        <strain evidence="6">RSA 1356</strain>
    </source>
</reference>
<dbReference type="AlphaFoldDB" id="A0A4P9XVH5"/>
<feature type="transmembrane region" description="Helical" evidence="3">
    <location>
        <begin position="57"/>
        <end position="77"/>
    </location>
</feature>
<dbReference type="PANTHER" id="PTHR11360:SF284">
    <property type="entry name" value="EG:103B4.3 PROTEIN-RELATED"/>
    <property type="match status" value="1"/>
</dbReference>
<dbReference type="Pfam" id="PF07690">
    <property type="entry name" value="MFS_1"/>
    <property type="match status" value="1"/>
</dbReference>
<feature type="transmembrane region" description="Helical" evidence="3">
    <location>
        <begin position="275"/>
        <end position="296"/>
    </location>
</feature>
<dbReference type="InterPro" id="IPR036259">
    <property type="entry name" value="MFS_trans_sf"/>
</dbReference>
<dbReference type="PANTHER" id="PTHR11360">
    <property type="entry name" value="MONOCARBOXYLATE TRANSPORTER"/>
    <property type="match status" value="1"/>
</dbReference>
<evidence type="ECO:0000256" key="2">
    <source>
        <dbReference type="ARBA" id="ARBA00006727"/>
    </source>
</evidence>
<dbReference type="GO" id="GO:0016020">
    <property type="term" value="C:membrane"/>
    <property type="evidence" value="ECO:0007669"/>
    <property type="project" value="UniProtKB-SubCell"/>
</dbReference>
<evidence type="ECO:0000313" key="5">
    <source>
        <dbReference type="EMBL" id="RKP09410.1"/>
    </source>
</evidence>
<sequence>MKEAALEAGVLVGKNEDLVADSFAPIGSSKTAAPLARHASTQSASGEFLQSFPEGGYGWLVVLSTFLINFVVFGYVYSWGVYQSLYLTDIYKGRITTFQLTFVGGLTMALLFALGPFFSMLNRLFGFKLLMCLGAVIQPLGILLASWTNSPWQLYFTHGALIGIGSSLIFFPSVFLPTQWFMKRRGLATGIAVSGSGIGGLAYGPVTRELIDAVGFRWCLRYVAIGSFVILVVAVLLARECEATKKPLDAMSMHSQKDAKKEKLIDISVLKRKDFAALAMMATLATFGYMAPFYFLPSYASFIGLTESDGALFVGLSSGVNAVGRIVLGYIADMFGRVNALFSCVFFSGLTVLLIWTFSTSYGVLLLFVLLYGFSAGGFISLFPVVTAELVGLDELPNAIGLLYASNAVGNLFGPAIAGALLDSTQPDISYLPVQLFCGFITIAGSFFILWLRTMRTHKLFARV</sequence>
<evidence type="ECO:0000256" key="3">
    <source>
        <dbReference type="SAM" id="Phobius"/>
    </source>
</evidence>
<accession>A0A4P9XVH5</accession>
<evidence type="ECO:0000259" key="4">
    <source>
        <dbReference type="PROSITE" id="PS50850"/>
    </source>
</evidence>
<dbReference type="Proteomes" id="UP000271241">
    <property type="component" value="Unassembled WGS sequence"/>
</dbReference>
<comment type="subcellular location">
    <subcellularLocation>
        <location evidence="1">Membrane</location>
        <topology evidence="1">Multi-pass membrane protein</topology>
    </subcellularLocation>
</comment>
<feature type="transmembrane region" description="Helical" evidence="3">
    <location>
        <begin position="399"/>
        <end position="422"/>
    </location>
</feature>
<feature type="transmembrane region" description="Helical" evidence="3">
    <location>
        <begin position="311"/>
        <end position="331"/>
    </location>
</feature>
<feature type="domain" description="Major facilitator superfamily (MFS) profile" evidence="4">
    <location>
        <begin position="64"/>
        <end position="457"/>
    </location>
</feature>
<dbReference type="EMBL" id="KZ992515">
    <property type="protein sequence ID" value="RKP09410.1"/>
    <property type="molecule type" value="Genomic_DNA"/>
</dbReference>
<feature type="transmembrane region" description="Helical" evidence="3">
    <location>
        <begin position="338"/>
        <end position="358"/>
    </location>
</feature>
<feature type="transmembrane region" description="Helical" evidence="3">
    <location>
        <begin position="129"/>
        <end position="148"/>
    </location>
</feature>
<feature type="transmembrane region" description="Helical" evidence="3">
    <location>
        <begin position="364"/>
        <end position="387"/>
    </location>
</feature>
<feature type="transmembrane region" description="Helical" evidence="3">
    <location>
        <begin position="434"/>
        <end position="452"/>
    </location>
</feature>
<protein>
    <submittedName>
        <fullName evidence="5">Major facilitator superfamily domain-containing protein</fullName>
    </submittedName>
</protein>
<keyword evidence="3" id="KW-1133">Transmembrane helix</keyword>
<evidence type="ECO:0000256" key="1">
    <source>
        <dbReference type="ARBA" id="ARBA00004141"/>
    </source>
</evidence>
<dbReference type="InterPro" id="IPR050327">
    <property type="entry name" value="Proton-linked_MCT"/>
</dbReference>
<dbReference type="InterPro" id="IPR020846">
    <property type="entry name" value="MFS_dom"/>
</dbReference>
<dbReference type="Gene3D" id="1.20.1250.20">
    <property type="entry name" value="MFS general substrate transporter like domains"/>
    <property type="match status" value="2"/>
</dbReference>
<dbReference type="OrthoDB" id="2213137at2759"/>
<comment type="similarity">
    <text evidence="2">Belongs to the major facilitator superfamily. Monocarboxylate porter (TC 2.A.1.13) family.</text>
</comment>
<dbReference type="GO" id="GO:0022857">
    <property type="term" value="F:transmembrane transporter activity"/>
    <property type="evidence" value="ECO:0007669"/>
    <property type="project" value="InterPro"/>
</dbReference>
<organism evidence="5 6">
    <name type="scientific">Thamnocephalis sphaerospora</name>
    <dbReference type="NCBI Taxonomy" id="78915"/>
    <lineage>
        <taxon>Eukaryota</taxon>
        <taxon>Fungi</taxon>
        <taxon>Fungi incertae sedis</taxon>
        <taxon>Zoopagomycota</taxon>
        <taxon>Zoopagomycotina</taxon>
        <taxon>Zoopagomycetes</taxon>
        <taxon>Zoopagales</taxon>
        <taxon>Sigmoideomycetaceae</taxon>
        <taxon>Thamnocephalis</taxon>
    </lineage>
</organism>
<keyword evidence="3" id="KW-0812">Transmembrane</keyword>
<keyword evidence="6" id="KW-1185">Reference proteome</keyword>
<feature type="transmembrane region" description="Helical" evidence="3">
    <location>
        <begin position="97"/>
        <end position="117"/>
    </location>
</feature>
<gene>
    <name evidence="5" type="ORF">THASP1DRAFT_14296</name>
</gene>
<dbReference type="SUPFAM" id="SSF103473">
    <property type="entry name" value="MFS general substrate transporter"/>
    <property type="match status" value="1"/>
</dbReference>
<dbReference type="InterPro" id="IPR011701">
    <property type="entry name" value="MFS"/>
</dbReference>
<dbReference type="PROSITE" id="PS50850">
    <property type="entry name" value="MFS"/>
    <property type="match status" value="1"/>
</dbReference>
<keyword evidence="3" id="KW-0472">Membrane</keyword>
<feature type="transmembrane region" description="Helical" evidence="3">
    <location>
        <begin position="187"/>
        <end position="206"/>
    </location>
</feature>
<feature type="transmembrane region" description="Helical" evidence="3">
    <location>
        <begin position="154"/>
        <end position="175"/>
    </location>
</feature>